<evidence type="ECO:0000256" key="7">
    <source>
        <dbReference type="RuleBase" id="RU363032"/>
    </source>
</evidence>
<keyword evidence="3" id="KW-1003">Cell membrane</keyword>
<evidence type="ECO:0000256" key="6">
    <source>
        <dbReference type="ARBA" id="ARBA00023136"/>
    </source>
</evidence>
<dbReference type="PANTHER" id="PTHR43744">
    <property type="entry name" value="ABC TRANSPORTER PERMEASE PROTEIN MG189-RELATED-RELATED"/>
    <property type="match status" value="1"/>
</dbReference>
<comment type="subcellular location">
    <subcellularLocation>
        <location evidence="1 7">Cell membrane</location>
        <topology evidence="1 7">Multi-pass membrane protein</topology>
    </subcellularLocation>
</comment>
<keyword evidence="6 7" id="KW-0472">Membrane</keyword>
<feature type="transmembrane region" description="Helical" evidence="7">
    <location>
        <begin position="152"/>
        <end position="174"/>
    </location>
</feature>
<accession>A0ABX2GKW8</accession>
<organism evidence="9 10">
    <name type="scientific">Blautia wexlerae</name>
    <dbReference type="NCBI Taxonomy" id="418240"/>
    <lineage>
        <taxon>Bacteria</taxon>
        <taxon>Bacillati</taxon>
        <taxon>Bacillota</taxon>
        <taxon>Clostridia</taxon>
        <taxon>Lachnospirales</taxon>
        <taxon>Lachnospiraceae</taxon>
        <taxon>Blautia</taxon>
    </lineage>
</organism>
<evidence type="ECO:0000313" key="9">
    <source>
        <dbReference type="EMBL" id="NSF72295.1"/>
    </source>
</evidence>
<evidence type="ECO:0000256" key="4">
    <source>
        <dbReference type="ARBA" id="ARBA00022692"/>
    </source>
</evidence>
<name>A0ABX2GKW8_9FIRM</name>
<keyword evidence="4 7" id="KW-0812">Transmembrane</keyword>
<dbReference type="SUPFAM" id="SSF161098">
    <property type="entry name" value="MetI-like"/>
    <property type="match status" value="1"/>
</dbReference>
<keyword evidence="5 7" id="KW-1133">Transmembrane helix</keyword>
<proteinExistence type="inferred from homology"/>
<dbReference type="Gene3D" id="1.10.3720.10">
    <property type="entry name" value="MetI-like"/>
    <property type="match status" value="1"/>
</dbReference>
<gene>
    <name evidence="9" type="ORF">G4952_00370</name>
</gene>
<reference evidence="9 10" key="1">
    <citation type="journal article" date="2020" name="Cell Host Microbe">
        <title>Functional and Genomic Variation between Human-Derived Isolates of Lachnospiraceae Reveals Inter- and Intra-Species Diversity.</title>
        <authorList>
            <person name="Sorbara M.T."/>
            <person name="Littmann E.R."/>
            <person name="Fontana E."/>
            <person name="Moody T.U."/>
            <person name="Kohout C.E."/>
            <person name="Gjonbalaj M."/>
            <person name="Eaton V."/>
            <person name="Seok R."/>
            <person name="Leiner I.M."/>
            <person name="Pamer E.G."/>
        </authorList>
    </citation>
    <scope>NUCLEOTIDE SEQUENCE [LARGE SCALE GENOMIC DNA]</scope>
    <source>
        <strain evidence="9 10">MSK.20.11</strain>
    </source>
</reference>
<feature type="domain" description="ABC transmembrane type-1" evidence="8">
    <location>
        <begin position="89"/>
        <end position="276"/>
    </location>
</feature>
<evidence type="ECO:0000256" key="2">
    <source>
        <dbReference type="ARBA" id="ARBA00022448"/>
    </source>
</evidence>
<comment type="caution">
    <text evidence="9">The sequence shown here is derived from an EMBL/GenBank/DDBJ whole genome shotgun (WGS) entry which is preliminary data.</text>
</comment>
<dbReference type="InterPro" id="IPR035906">
    <property type="entry name" value="MetI-like_sf"/>
</dbReference>
<evidence type="ECO:0000256" key="1">
    <source>
        <dbReference type="ARBA" id="ARBA00004651"/>
    </source>
</evidence>
<keyword evidence="2 7" id="KW-0813">Transport</keyword>
<dbReference type="PANTHER" id="PTHR43744:SF12">
    <property type="entry name" value="ABC TRANSPORTER PERMEASE PROTEIN MG189-RELATED"/>
    <property type="match status" value="1"/>
</dbReference>
<dbReference type="CDD" id="cd06261">
    <property type="entry name" value="TM_PBP2"/>
    <property type="match status" value="1"/>
</dbReference>
<dbReference type="InterPro" id="IPR000515">
    <property type="entry name" value="MetI-like"/>
</dbReference>
<comment type="similarity">
    <text evidence="7">Belongs to the binding-protein-dependent transport system permease family.</text>
</comment>
<feature type="transmembrane region" description="Helical" evidence="7">
    <location>
        <begin position="124"/>
        <end position="146"/>
    </location>
</feature>
<dbReference type="Pfam" id="PF00528">
    <property type="entry name" value="BPD_transp_1"/>
    <property type="match status" value="1"/>
</dbReference>
<dbReference type="Proteomes" id="UP000822152">
    <property type="component" value="Unassembled WGS sequence"/>
</dbReference>
<feature type="transmembrane region" description="Helical" evidence="7">
    <location>
        <begin position="88"/>
        <end position="112"/>
    </location>
</feature>
<evidence type="ECO:0000256" key="5">
    <source>
        <dbReference type="ARBA" id="ARBA00022989"/>
    </source>
</evidence>
<protein>
    <submittedName>
        <fullName evidence="9">Carbohydrate ABC transporter permease</fullName>
    </submittedName>
</protein>
<feature type="transmembrane region" description="Helical" evidence="7">
    <location>
        <begin position="200"/>
        <end position="224"/>
    </location>
</feature>
<dbReference type="EMBL" id="JAAIPF010000001">
    <property type="protein sequence ID" value="NSF72295.1"/>
    <property type="molecule type" value="Genomic_DNA"/>
</dbReference>
<evidence type="ECO:0000256" key="3">
    <source>
        <dbReference type="ARBA" id="ARBA00022475"/>
    </source>
</evidence>
<evidence type="ECO:0000259" key="8">
    <source>
        <dbReference type="PROSITE" id="PS50928"/>
    </source>
</evidence>
<keyword evidence="10" id="KW-1185">Reference proteome</keyword>
<evidence type="ECO:0000313" key="10">
    <source>
        <dbReference type="Proteomes" id="UP000822152"/>
    </source>
</evidence>
<dbReference type="PROSITE" id="PS50928">
    <property type="entry name" value="ABC_TM1"/>
    <property type="match status" value="1"/>
</dbReference>
<feature type="transmembrane region" description="Helical" evidence="7">
    <location>
        <begin position="255"/>
        <end position="276"/>
    </location>
</feature>
<sequence length="291" mass="32870">MNELHISPKDFLQKYRITRARDKANRVLIHVILILVSITMLVPFLWMILTAFKTMTEATFVNPFVILPSTWRWDSFKEVIENMDFLHLYINTLLLILGRVVCAVLTATLAGYAFGRLNFRGKNLMFSLVLFQMMVPGQIFIIPQYLMVSKMGMLNTIFALVFPGIVTAFGTFLLKQAYMGLPKDLEEAARLDGCNIGQTFLFIMAPLTRSSMVALGIFTAVFAYKDLMWPLICNKDVMPLSAALAKMQGQYTNNYPQLMAASLLACIPMIVLYLIFQKQFIEGIATSGGKL</sequence>
<feature type="transmembrane region" description="Helical" evidence="7">
    <location>
        <begin position="27"/>
        <end position="49"/>
    </location>
</feature>